<sequence>MNKNMPSSLNKNNECGYLEIFLGPMFSGKTSKLIELYKQYSFCNIPLAVINHSSDTRYDDTMLSTHDKIMIPCIQTSTLVPVINDMDNVDVILINEGQFFEDLYDFVVDMLKFNKKIYVSGLDGDFKREKFGKILDLIPLCDKVTKMTSLCGLCKNGSPGLFSMRLTNEKEQMLIGSSNYIPVCRYCYEENNQN</sequence>
<name>A0A6C0HA62_9ZZZZ</name>
<keyword evidence="4" id="KW-0808">Transferase</keyword>
<keyword evidence="6" id="KW-0547">Nucleotide-binding</keyword>
<keyword evidence="5" id="KW-0479">Metal-binding</keyword>
<dbReference type="GO" id="GO:0004797">
    <property type="term" value="F:thymidine kinase activity"/>
    <property type="evidence" value="ECO:0007669"/>
    <property type="project" value="UniProtKB-EC"/>
</dbReference>
<dbReference type="PIRSF" id="PIRSF035805">
    <property type="entry name" value="TK_cell"/>
    <property type="match status" value="1"/>
</dbReference>
<dbReference type="EMBL" id="MN739917">
    <property type="protein sequence ID" value="QHT77354.1"/>
    <property type="molecule type" value="Genomic_DNA"/>
</dbReference>
<dbReference type="PANTHER" id="PTHR11441:SF0">
    <property type="entry name" value="THYMIDINE KINASE, CYTOSOLIC"/>
    <property type="match status" value="1"/>
</dbReference>
<comment type="catalytic activity">
    <reaction evidence="10">
        <text>thymidine + ATP = dTMP + ADP + H(+)</text>
        <dbReference type="Rhea" id="RHEA:19129"/>
        <dbReference type="ChEBI" id="CHEBI:15378"/>
        <dbReference type="ChEBI" id="CHEBI:17748"/>
        <dbReference type="ChEBI" id="CHEBI:30616"/>
        <dbReference type="ChEBI" id="CHEBI:63528"/>
        <dbReference type="ChEBI" id="CHEBI:456216"/>
        <dbReference type="EC" id="2.7.1.21"/>
    </reaction>
</comment>
<dbReference type="GO" id="GO:0046104">
    <property type="term" value="P:thymidine metabolic process"/>
    <property type="evidence" value="ECO:0007669"/>
    <property type="project" value="TreeGrafter"/>
</dbReference>
<dbReference type="GO" id="GO:0005524">
    <property type="term" value="F:ATP binding"/>
    <property type="evidence" value="ECO:0007669"/>
    <property type="project" value="UniProtKB-KW"/>
</dbReference>
<keyword evidence="7" id="KW-0418">Kinase</keyword>
<keyword evidence="3" id="KW-0237">DNA synthesis</keyword>
<evidence type="ECO:0000256" key="9">
    <source>
        <dbReference type="ARBA" id="ARBA00022840"/>
    </source>
</evidence>
<evidence type="ECO:0000256" key="8">
    <source>
        <dbReference type="ARBA" id="ARBA00022833"/>
    </source>
</evidence>
<reference evidence="11" key="1">
    <citation type="journal article" date="2020" name="Nature">
        <title>Giant virus diversity and host interactions through global metagenomics.</title>
        <authorList>
            <person name="Schulz F."/>
            <person name="Roux S."/>
            <person name="Paez-Espino D."/>
            <person name="Jungbluth S."/>
            <person name="Walsh D.A."/>
            <person name="Denef V.J."/>
            <person name="McMahon K.D."/>
            <person name="Konstantinidis K.T."/>
            <person name="Eloe-Fadrosh E.A."/>
            <person name="Kyrpides N.C."/>
            <person name="Woyke T."/>
        </authorList>
    </citation>
    <scope>NUCLEOTIDE SEQUENCE</scope>
    <source>
        <strain evidence="11">GVMAG-M-3300023179-86</strain>
    </source>
</reference>
<dbReference type="PANTHER" id="PTHR11441">
    <property type="entry name" value="THYMIDINE KINASE"/>
    <property type="match status" value="1"/>
</dbReference>
<dbReference type="FunFam" id="3.40.50.300:FF:000948">
    <property type="entry name" value="Thymidine kinase"/>
    <property type="match status" value="1"/>
</dbReference>
<evidence type="ECO:0000256" key="10">
    <source>
        <dbReference type="ARBA" id="ARBA00048254"/>
    </source>
</evidence>
<dbReference type="GO" id="GO:0046872">
    <property type="term" value="F:metal ion binding"/>
    <property type="evidence" value="ECO:0007669"/>
    <property type="project" value="UniProtKB-KW"/>
</dbReference>
<dbReference type="SUPFAM" id="SSF57716">
    <property type="entry name" value="Glucocorticoid receptor-like (DNA-binding domain)"/>
    <property type="match status" value="1"/>
</dbReference>
<proteinExistence type="inferred from homology"/>
<dbReference type="Gene3D" id="3.30.60.20">
    <property type="match status" value="1"/>
</dbReference>
<evidence type="ECO:0000256" key="5">
    <source>
        <dbReference type="ARBA" id="ARBA00022723"/>
    </source>
</evidence>
<dbReference type="Pfam" id="PF00265">
    <property type="entry name" value="TK"/>
    <property type="match status" value="1"/>
</dbReference>
<dbReference type="SUPFAM" id="SSF52540">
    <property type="entry name" value="P-loop containing nucleoside triphosphate hydrolases"/>
    <property type="match status" value="1"/>
</dbReference>
<keyword evidence="9" id="KW-0067">ATP-binding</keyword>
<evidence type="ECO:0000256" key="4">
    <source>
        <dbReference type="ARBA" id="ARBA00022679"/>
    </source>
</evidence>
<dbReference type="InterPro" id="IPR027417">
    <property type="entry name" value="P-loop_NTPase"/>
</dbReference>
<evidence type="ECO:0000313" key="11">
    <source>
        <dbReference type="EMBL" id="QHT77354.1"/>
    </source>
</evidence>
<accession>A0A6C0HA62</accession>
<organism evidence="11">
    <name type="scientific">viral metagenome</name>
    <dbReference type="NCBI Taxonomy" id="1070528"/>
    <lineage>
        <taxon>unclassified sequences</taxon>
        <taxon>metagenomes</taxon>
        <taxon>organismal metagenomes</taxon>
    </lineage>
</organism>
<dbReference type="EC" id="2.7.1.21" evidence="2"/>
<dbReference type="GO" id="GO:0071897">
    <property type="term" value="P:DNA biosynthetic process"/>
    <property type="evidence" value="ECO:0007669"/>
    <property type="project" value="UniProtKB-KW"/>
</dbReference>
<dbReference type="Gene3D" id="3.40.50.300">
    <property type="entry name" value="P-loop containing nucleotide triphosphate hydrolases"/>
    <property type="match status" value="1"/>
</dbReference>
<evidence type="ECO:0000256" key="3">
    <source>
        <dbReference type="ARBA" id="ARBA00022634"/>
    </source>
</evidence>
<dbReference type="InterPro" id="IPR001267">
    <property type="entry name" value="Thymidine_kinase"/>
</dbReference>
<evidence type="ECO:0000256" key="6">
    <source>
        <dbReference type="ARBA" id="ARBA00022741"/>
    </source>
</evidence>
<comment type="similarity">
    <text evidence="1">Belongs to the thymidine kinase family.</text>
</comment>
<protein>
    <recommendedName>
        <fullName evidence="2">thymidine kinase</fullName>
        <ecNumber evidence="2">2.7.1.21</ecNumber>
    </recommendedName>
</protein>
<keyword evidence="8" id="KW-0862">Zinc</keyword>
<evidence type="ECO:0000256" key="1">
    <source>
        <dbReference type="ARBA" id="ARBA00007587"/>
    </source>
</evidence>
<dbReference type="AlphaFoldDB" id="A0A6C0HA62"/>
<evidence type="ECO:0000256" key="2">
    <source>
        <dbReference type="ARBA" id="ARBA00012118"/>
    </source>
</evidence>
<evidence type="ECO:0000256" key="7">
    <source>
        <dbReference type="ARBA" id="ARBA00022777"/>
    </source>
</evidence>